<feature type="signal peptide" evidence="1">
    <location>
        <begin position="1"/>
        <end position="34"/>
    </location>
</feature>
<feature type="chain" id="PRO_5038796305" evidence="1">
    <location>
        <begin position="35"/>
        <end position="211"/>
    </location>
</feature>
<evidence type="ECO:0000313" key="2">
    <source>
        <dbReference type="Proteomes" id="UP000504606"/>
    </source>
</evidence>
<dbReference type="RefSeq" id="XP_026276528.2">
    <property type="nucleotide sequence ID" value="XM_026420743.2"/>
</dbReference>
<gene>
    <name evidence="3" type="primary">LOC113205218</name>
</gene>
<protein>
    <submittedName>
        <fullName evidence="3">Uncharacterized protein LOC113205218</fullName>
    </submittedName>
</protein>
<keyword evidence="2" id="KW-1185">Reference proteome</keyword>
<name>A0A6J1S778_FRAOC</name>
<organism evidence="2 3">
    <name type="scientific">Frankliniella occidentalis</name>
    <name type="common">Western flower thrips</name>
    <name type="synonym">Euthrips occidentalis</name>
    <dbReference type="NCBI Taxonomy" id="133901"/>
    <lineage>
        <taxon>Eukaryota</taxon>
        <taxon>Metazoa</taxon>
        <taxon>Ecdysozoa</taxon>
        <taxon>Arthropoda</taxon>
        <taxon>Hexapoda</taxon>
        <taxon>Insecta</taxon>
        <taxon>Pterygota</taxon>
        <taxon>Neoptera</taxon>
        <taxon>Paraneoptera</taxon>
        <taxon>Thysanoptera</taxon>
        <taxon>Terebrantia</taxon>
        <taxon>Thripoidea</taxon>
        <taxon>Thripidae</taxon>
        <taxon>Frankliniella</taxon>
    </lineage>
</organism>
<dbReference type="Proteomes" id="UP000504606">
    <property type="component" value="Unplaced"/>
</dbReference>
<dbReference type="GeneID" id="113205218"/>
<sequence>MGNSCQFVALSVMPMHRIPLYLLCAAELVRTAAGAPFAGQYLAYGSKLYPCATNESKNNIILRSVVSSFNIKEPSALQRLYGNITYYISFDDTFWARTRIDSRSSDGQRWLKNAFLITFPGKACSMMREHVPGLARILLGGDEIMKRKSCSVQTGEYSIGNQAVNWTVPHFPIMPYGHMRIQQLAGRGQDTDYCHMFEFNVIPRPKLGNNG</sequence>
<dbReference type="AlphaFoldDB" id="A0A6J1S778"/>
<proteinExistence type="predicted"/>
<evidence type="ECO:0000256" key="1">
    <source>
        <dbReference type="SAM" id="SignalP"/>
    </source>
</evidence>
<accession>A0A6J1S778</accession>
<evidence type="ECO:0000313" key="3">
    <source>
        <dbReference type="RefSeq" id="XP_026276528.2"/>
    </source>
</evidence>
<dbReference type="KEGG" id="foc:113205218"/>
<keyword evidence="1" id="KW-0732">Signal</keyword>
<reference evidence="3" key="1">
    <citation type="submission" date="2025-08" db="UniProtKB">
        <authorList>
            <consortium name="RefSeq"/>
        </authorList>
    </citation>
    <scope>IDENTIFICATION</scope>
    <source>
        <tissue evidence="3">Whole organism</tissue>
    </source>
</reference>